<evidence type="ECO:0000256" key="1">
    <source>
        <dbReference type="SAM" id="MobiDB-lite"/>
    </source>
</evidence>
<dbReference type="EMBL" id="NGLE02000001">
    <property type="protein sequence ID" value="MEI5993075.1"/>
    <property type="molecule type" value="Genomic_DNA"/>
</dbReference>
<evidence type="ECO:0000313" key="2">
    <source>
        <dbReference type="EMBL" id="MEI5993075.1"/>
    </source>
</evidence>
<reference evidence="3" key="1">
    <citation type="submission" date="2017-05" db="EMBL/GenBank/DDBJ databases">
        <title>The Genome Sequence of Enterococcus sp. 4G2_DIV0659.</title>
        <authorList>
            <consortium name="The Broad Institute Genomics Platform"/>
            <consortium name="The Broad Institute Genomic Center for Infectious Diseases"/>
            <person name="Earl A."/>
            <person name="Manson A."/>
            <person name="Schwartman J."/>
            <person name="Gilmore M."/>
            <person name="Abouelleil A."/>
            <person name="Cao P."/>
            <person name="Chapman S."/>
            <person name="Cusick C."/>
            <person name="Shea T."/>
            <person name="Young S."/>
            <person name="Neafsey D."/>
            <person name="Nusbaum C."/>
            <person name="Birren B."/>
        </authorList>
    </citation>
    <scope>NUCLEOTIDE SEQUENCE [LARGE SCALE GENOMIC DNA]</scope>
    <source>
        <strain evidence="3">4G2_DIV0659</strain>
    </source>
</reference>
<evidence type="ECO:0000313" key="3">
    <source>
        <dbReference type="EMBL" id="OTO05718.1"/>
    </source>
</evidence>
<dbReference type="STRING" id="1834181.A5880_002893"/>
<keyword evidence="4" id="KW-1185">Reference proteome</keyword>
<comment type="caution">
    <text evidence="3">The sequence shown here is derived from an EMBL/GenBank/DDBJ whole genome shotgun (WGS) entry which is preliminary data.</text>
</comment>
<organism evidence="3">
    <name type="scientific">Candidatus Enterococcus mansonii</name>
    <dbReference type="NCBI Taxonomy" id="1834181"/>
    <lineage>
        <taxon>Bacteria</taxon>
        <taxon>Bacillati</taxon>
        <taxon>Bacillota</taxon>
        <taxon>Bacilli</taxon>
        <taxon>Lactobacillales</taxon>
        <taxon>Enterococcaceae</taxon>
        <taxon>Enterococcus</taxon>
    </lineage>
</organism>
<accession>A0A242C6I7</accession>
<name>A0A242C6I7_9ENTE</name>
<gene>
    <name evidence="2" type="ORF">A5880_000616</name>
    <name evidence="3" type="ORF">A5880_002893</name>
</gene>
<reference evidence="2 4" key="2">
    <citation type="submission" date="2018-07" db="EMBL/GenBank/DDBJ databases">
        <title>The Genome Sequence of Enterococcus sp. DIV0659b.</title>
        <authorList>
            <consortium name="The Broad Institute Genomics Platform"/>
            <consortium name="The Broad Institute Genomic Center for Infectious Diseases"/>
            <person name="Earl A."/>
            <person name="Manson A."/>
            <person name="Schwartman J."/>
            <person name="Gilmore M."/>
            <person name="Abouelleil A."/>
            <person name="Cao P."/>
            <person name="Chapman S."/>
            <person name="Cusick C."/>
            <person name="Shea T."/>
            <person name="Young S."/>
            <person name="Neafsey D."/>
            <person name="Nusbaum C."/>
            <person name="Birren B."/>
        </authorList>
    </citation>
    <scope>NUCLEOTIDE SEQUENCE [LARGE SCALE GENOMIC DNA]</scope>
    <source>
        <strain evidence="2 4">4G2_DIV0659</strain>
    </source>
</reference>
<protein>
    <submittedName>
        <fullName evidence="3">Uncharacterized protein</fullName>
    </submittedName>
</protein>
<sequence length="70" mass="7919">MILLGVEDKDFIMRQIKQLGEGLGNFLGKEDVDKILGFHEDAQKEIEDSSKVKKTKSTQLSKAKETKPKK</sequence>
<dbReference type="AlphaFoldDB" id="A0A242C6I7"/>
<feature type="region of interest" description="Disordered" evidence="1">
    <location>
        <begin position="47"/>
        <end position="70"/>
    </location>
</feature>
<dbReference type="EMBL" id="NGLE01000004">
    <property type="protein sequence ID" value="OTO05718.1"/>
    <property type="molecule type" value="Genomic_DNA"/>
</dbReference>
<evidence type="ECO:0000313" key="4">
    <source>
        <dbReference type="Proteomes" id="UP000195139"/>
    </source>
</evidence>
<proteinExistence type="predicted"/>
<dbReference type="Proteomes" id="UP000195139">
    <property type="component" value="Unassembled WGS sequence"/>
</dbReference>